<protein>
    <recommendedName>
        <fullName evidence="1">Reverse transcriptase/retrotransposon-derived protein RNase H-like domain-containing protein</fullName>
    </recommendedName>
</protein>
<dbReference type="InterPro" id="IPR041577">
    <property type="entry name" value="RT_RNaseH_2"/>
</dbReference>
<evidence type="ECO:0000259" key="1">
    <source>
        <dbReference type="Pfam" id="PF17919"/>
    </source>
</evidence>
<dbReference type="InterPro" id="IPR043128">
    <property type="entry name" value="Rev_trsase/Diguanyl_cyclase"/>
</dbReference>
<dbReference type="InterPro" id="IPR051320">
    <property type="entry name" value="Viral_Replic_Matur_Polypro"/>
</dbReference>
<comment type="caution">
    <text evidence="2">The sequence shown here is derived from an EMBL/GenBank/DDBJ whole genome shotgun (WGS) entry which is preliminary data.</text>
</comment>
<keyword evidence="3" id="KW-1185">Reference proteome</keyword>
<dbReference type="AlphaFoldDB" id="A0A9W8JGK7"/>
<name>A0A9W8JGK7_9AGAR</name>
<feature type="non-terminal residue" evidence="2">
    <location>
        <position position="309"/>
    </location>
</feature>
<gene>
    <name evidence="2" type="ORF">H1R20_g6649</name>
</gene>
<evidence type="ECO:0000313" key="3">
    <source>
        <dbReference type="Proteomes" id="UP001140091"/>
    </source>
</evidence>
<proteinExistence type="predicted"/>
<dbReference type="PANTHER" id="PTHR33064:SF37">
    <property type="entry name" value="RIBONUCLEASE H"/>
    <property type="match status" value="1"/>
</dbReference>
<dbReference type="Gene3D" id="3.30.70.270">
    <property type="match status" value="1"/>
</dbReference>
<dbReference type="Pfam" id="PF17919">
    <property type="entry name" value="RT_RNaseH_2"/>
    <property type="match status" value="1"/>
</dbReference>
<evidence type="ECO:0000313" key="2">
    <source>
        <dbReference type="EMBL" id="KAJ2930445.1"/>
    </source>
</evidence>
<reference evidence="2" key="1">
    <citation type="submission" date="2022-06" db="EMBL/GenBank/DDBJ databases">
        <title>Genome Sequence of Candolleomyces eurysporus.</title>
        <authorList>
            <person name="Buettner E."/>
        </authorList>
    </citation>
    <scope>NUCLEOTIDE SEQUENCE</scope>
    <source>
        <strain evidence="2">VTCC 930004</strain>
    </source>
</reference>
<sequence length="309" mass="35099">MVYTNSQQVQHGNLTFLLQDEIPHVTLPFINDVPVKGPPTRYELPGGGYETIPENPGIQQFVWEHMNNVLRVVWRVHKAGGTFSGPKAHICVLEAVIVGHLCSYEGRKPVPDRVQKIRDWPISRDLTSVRGFLGTVGTLRMFIKNYAVHSEPLVKLTQRKTEFLFGPTELKAMEKIKHLVTTCPAIKPIDYSSGNKVILAVDSSQIAVGYILSQMGNDGLRYCSRFGSITWNEQERRYSQSKIELFGLFRALKDVRIYIIMVKCLVVEVDARYIKGMINNPDIQPNATINWWIAGVLLFNFELRHVPAH</sequence>
<dbReference type="OrthoDB" id="3037028at2759"/>
<dbReference type="EMBL" id="JANBPK010000840">
    <property type="protein sequence ID" value="KAJ2930445.1"/>
    <property type="molecule type" value="Genomic_DNA"/>
</dbReference>
<feature type="domain" description="Reverse transcriptase/retrotransposon-derived protein RNase H-like" evidence="1">
    <location>
        <begin position="166"/>
        <end position="261"/>
    </location>
</feature>
<organism evidence="2 3">
    <name type="scientific">Candolleomyces eurysporus</name>
    <dbReference type="NCBI Taxonomy" id="2828524"/>
    <lineage>
        <taxon>Eukaryota</taxon>
        <taxon>Fungi</taxon>
        <taxon>Dikarya</taxon>
        <taxon>Basidiomycota</taxon>
        <taxon>Agaricomycotina</taxon>
        <taxon>Agaricomycetes</taxon>
        <taxon>Agaricomycetidae</taxon>
        <taxon>Agaricales</taxon>
        <taxon>Agaricineae</taxon>
        <taxon>Psathyrellaceae</taxon>
        <taxon>Candolleomyces</taxon>
    </lineage>
</organism>
<accession>A0A9W8JGK7</accession>
<dbReference type="Proteomes" id="UP001140091">
    <property type="component" value="Unassembled WGS sequence"/>
</dbReference>
<dbReference type="InterPro" id="IPR043502">
    <property type="entry name" value="DNA/RNA_pol_sf"/>
</dbReference>
<dbReference type="SUPFAM" id="SSF56672">
    <property type="entry name" value="DNA/RNA polymerases"/>
    <property type="match status" value="1"/>
</dbReference>
<dbReference type="PANTHER" id="PTHR33064">
    <property type="entry name" value="POL PROTEIN"/>
    <property type="match status" value="1"/>
</dbReference>